<dbReference type="Proteomes" id="UP000006854">
    <property type="component" value="Chromosome"/>
</dbReference>
<reference evidence="1 2" key="1">
    <citation type="journal article" date="2011" name="BMC Genomics">
        <title>Genome-wide analysis of the role of GlnR in Streptomyces venezuelae provides new insights into global nitrogen regulation in actinomycetes.</title>
        <authorList>
            <person name="Pullan S.T."/>
            <person name="Bibb M.J."/>
            <person name="Merrick M."/>
        </authorList>
    </citation>
    <scope>NUCLEOTIDE SEQUENCE [LARGE SCALE GENOMIC DNA]</scope>
    <source>
        <strain evidence="1">ATCC 10712</strain>
    </source>
</reference>
<proteinExistence type="predicted"/>
<keyword evidence="2" id="KW-1185">Reference proteome</keyword>
<accession>F2RJK0</accession>
<evidence type="ECO:0000313" key="2">
    <source>
        <dbReference type="Proteomes" id="UP000006854"/>
    </source>
</evidence>
<dbReference type="PATRIC" id="fig|953739.5.peg.4077"/>
<name>F2RJK0_STRVP</name>
<gene>
    <name evidence="1" type="ordered locus">SVEN_1923</name>
</gene>
<dbReference type="EMBL" id="FR845719">
    <property type="protein sequence ID" value="CCA55210.1"/>
    <property type="molecule type" value="Genomic_DNA"/>
</dbReference>
<evidence type="ECO:0000313" key="1">
    <source>
        <dbReference type="EMBL" id="CCA55210.1"/>
    </source>
</evidence>
<dbReference type="KEGG" id="sve:SVEN_1923"/>
<dbReference type="OrthoDB" id="4329384at2"/>
<protein>
    <submittedName>
        <fullName evidence="1">Uncharacterized protein</fullName>
    </submittedName>
</protein>
<dbReference type="eggNOG" id="ENOG5031UKQ">
    <property type="taxonomic scope" value="Bacteria"/>
</dbReference>
<dbReference type="STRING" id="953739.SVEN_1923"/>
<dbReference type="RefSeq" id="WP_015033128.1">
    <property type="nucleotide sequence ID" value="NC_018750.1"/>
</dbReference>
<dbReference type="AlphaFoldDB" id="F2RJK0"/>
<dbReference type="HOGENOM" id="CLU_2496502_0_0_11"/>
<organism evidence="1 2">
    <name type="scientific">Streptomyces venezuelae (strain ATCC 10712 / CBS 650.69 / DSM 40230 / JCM 4526 / NBRC 13096 / PD 04745)</name>
    <dbReference type="NCBI Taxonomy" id="953739"/>
    <lineage>
        <taxon>Bacteria</taxon>
        <taxon>Bacillati</taxon>
        <taxon>Actinomycetota</taxon>
        <taxon>Actinomycetes</taxon>
        <taxon>Kitasatosporales</taxon>
        <taxon>Streptomycetaceae</taxon>
        <taxon>Streptomyces</taxon>
    </lineage>
</organism>
<sequence>MRLRIRPITWPRPALVLADTPRPGCTRCGGEGGRAYDYGDHETGEYVGTEWDPCPCWDEDRSWVLLPLPRFPRRRQPHVDPWGNGYSDEPPF</sequence>
<dbReference type="GeneID" id="51862501"/>